<keyword evidence="4 5" id="KW-0472">Membrane</keyword>
<dbReference type="GO" id="GO:0015174">
    <property type="term" value="F:basic amino acid transmembrane transporter activity"/>
    <property type="evidence" value="ECO:0007669"/>
    <property type="project" value="TreeGrafter"/>
</dbReference>
<dbReference type="SMART" id="SM00679">
    <property type="entry name" value="CTNS"/>
    <property type="match status" value="1"/>
</dbReference>
<proteinExistence type="predicted"/>
<evidence type="ECO:0000256" key="1">
    <source>
        <dbReference type="ARBA" id="ARBA00004141"/>
    </source>
</evidence>
<evidence type="ECO:0000313" key="7">
    <source>
        <dbReference type="Proteomes" id="UP000179807"/>
    </source>
</evidence>
<feature type="transmembrane region" description="Helical" evidence="5">
    <location>
        <begin position="165"/>
        <end position="188"/>
    </location>
</feature>
<dbReference type="PANTHER" id="PTHR16201">
    <property type="entry name" value="SEVEN TRANSMEMBRANE PROTEIN 1-RELATED"/>
    <property type="match status" value="1"/>
</dbReference>
<reference evidence="6" key="1">
    <citation type="submission" date="2016-10" db="EMBL/GenBank/DDBJ databases">
        <authorList>
            <person name="Benchimol M."/>
            <person name="Almeida L.G."/>
            <person name="Vasconcelos A.T."/>
            <person name="Perreira-Neves A."/>
            <person name="Rosa I.A."/>
            <person name="Tasca T."/>
            <person name="Bogo M.R."/>
            <person name="de Souza W."/>
        </authorList>
    </citation>
    <scope>NUCLEOTIDE SEQUENCE [LARGE SCALE GENOMIC DNA]</scope>
    <source>
        <strain evidence="6">K</strain>
    </source>
</reference>
<dbReference type="Gene3D" id="1.20.1280.290">
    <property type="match status" value="1"/>
</dbReference>
<comment type="subcellular location">
    <subcellularLocation>
        <location evidence="1">Membrane</location>
        <topology evidence="1">Multi-pass membrane protein</topology>
    </subcellularLocation>
</comment>
<dbReference type="EMBL" id="MLAK01000326">
    <property type="protein sequence ID" value="OHT14688.1"/>
    <property type="molecule type" value="Genomic_DNA"/>
</dbReference>
<dbReference type="InterPro" id="IPR051415">
    <property type="entry name" value="LAAT-1"/>
</dbReference>
<dbReference type="RefSeq" id="XP_068367824.1">
    <property type="nucleotide sequence ID" value="XM_068498064.1"/>
</dbReference>
<dbReference type="GO" id="GO:0016020">
    <property type="term" value="C:membrane"/>
    <property type="evidence" value="ECO:0007669"/>
    <property type="project" value="UniProtKB-SubCell"/>
</dbReference>
<protein>
    <recommendedName>
        <fullName evidence="8">PQ loop repeat family protein</fullName>
    </recommendedName>
</protein>
<evidence type="ECO:0000256" key="4">
    <source>
        <dbReference type="ARBA" id="ARBA00023136"/>
    </source>
</evidence>
<dbReference type="InterPro" id="IPR006603">
    <property type="entry name" value="PQ-loop_rpt"/>
</dbReference>
<evidence type="ECO:0000256" key="3">
    <source>
        <dbReference type="ARBA" id="ARBA00022989"/>
    </source>
</evidence>
<evidence type="ECO:0000256" key="2">
    <source>
        <dbReference type="ARBA" id="ARBA00022692"/>
    </source>
</evidence>
<gene>
    <name evidence="6" type="ORF">TRFO_14867</name>
</gene>
<dbReference type="GeneID" id="94832768"/>
<feature type="transmembrane region" description="Helical" evidence="5">
    <location>
        <begin position="12"/>
        <end position="34"/>
    </location>
</feature>
<comment type="caution">
    <text evidence="6">The sequence shown here is derived from an EMBL/GenBank/DDBJ whole genome shotgun (WGS) entry which is preliminary data.</text>
</comment>
<name>A0A1J4KUY4_9EUKA</name>
<evidence type="ECO:0000256" key="5">
    <source>
        <dbReference type="SAM" id="Phobius"/>
    </source>
</evidence>
<evidence type="ECO:0000313" key="6">
    <source>
        <dbReference type="EMBL" id="OHT14688.1"/>
    </source>
</evidence>
<sequence>MFGVFINHGSFTQILTGIIDLFFDSILYFQFFYYRYIYRKCSRKSKMNQFFNSIDSNVDKKDPARFSETTPSNSALLMNVLMMGGSAFNWAEPYQGKQIAGTVFGWVGSCIYIGSRIPQAIQNFKQKQVKDLSLAFVILMCVSNLSYILSVLFKSNNLVYLWMQVPYLVGAFGPMFLDLVSITQYFVYSKNKKTDLVIVDGVELNGKNYTEKMRQKENLISENNEY</sequence>
<keyword evidence="7" id="KW-1185">Reference proteome</keyword>
<dbReference type="AlphaFoldDB" id="A0A1J4KUY4"/>
<accession>A0A1J4KUY4</accession>
<keyword evidence="2 5" id="KW-0812">Transmembrane</keyword>
<evidence type="ECO:0008006" key="8">
    <source>
        <dbReference type="Google" id="ProtNLM"/>
    </source>
</evidence>
<dbReference type="PANTHER" id="PTHR16201:SF34">
    <property type="entry name" value="LYSOSOMAL AMINO ACID TRANSPORTER 1"/>
    <property type="match status" value="1"/>
</dbReference>
<dbReference type="Proteomes" id="UP000179807">
    <property type="component" value="Unassembled WGS sequence"/>
</dbReference>
<dbReference type="Pfam" id="PF04193">
    <property type="entry name" value="PQ-loop"/>
    <property type="match status" value="1"/>
</dbReference>
<dbReference type="VEuPathDB" id="TrichDB:TRFO_14867"/>
<feature type="transmembrane region" description="Helical" evidence="5">
    <location>
        <begin position="132"/>
        <end position="153"/>
    </location>
</feature>
<organism evidence="6 7">
    <name type="scientific">Tritrichomonas foetus</name>
    <dbReference type="NCBI Taxonomy" id="1144522"/>
    <lineage>
        <taxon>Eukaryota</taxon>
        <taxon>Metamonada</taxon>
        <taxon>Parabasalia</taxon>
        <taxon>Tritrichomonadida</taxon>
        <taxon>Tritrichomonadidae</taxon>
        <taxon>Tritrichomonas</taxon>
    </lineage>
</organism>
<dbReference type="OrthoDB" id="8048523at2759"/>
<keyword evidence="3 5" id="KW-1133">Transmembrane helix</keyword>